<proteinExistence type="predicted"/>
<dbReference type="OrthoDB" id="7858211at2"/>
<dbReference type="SUPFAM" id="SSF159594">
    <property type="entry name" value="XCC0632-like"/>
    <property type="match status" value="1"/>
</dbReference>
<sequence>MYRLLPFVLVLLAACGSNGPRYLLDRAPVDEAAKTRVKAGTLEVMDVSLPTYAEDAEIMVEDGNGALSPVKNALWADDPGRAITQLLVDQIGRTSTATTAAEPWPLESPPQAAVHVRVSEMVASASGSFDLRGQFAISSYGYVVRERIEPFAVSVPLADTKPGTIAAASSAALRELSAVIVRSLAR</sequence>
<keyword evidence="3" id="KW-1185">Reference proteome</keyword>
<dbReference type="InterPro" id="IPR005586">
    <property type="entry name" value="ABC_trans_aux"/>
</dbReference>
<protein>
    <submittedName>
        <fullName evidence="2">Lipoprotein, putative</fullName>
    </submittedName>
</protein>
<dbReference type="AlphaFoldDB" id="A3VJY0"/>
<evidence type="ECO:0000259" key="1">
    <source>
        <dbReference type="Pfam" id="PF03886"/>
    </source>
</evidence>
<accession>A3VJY0</accession>
<dbReference type="Gene3D" id="3.40.50.10610">
    <property type="entry name" value="ABC-type transport auxiliary lipoprotein component"/>
    <property type="match status" value="1"/>
</dbReference>
<comment type="caution">
    <text evidence="2">The sequence shown here is derived from an EMBL/GenBank/DDBJ whole genome shotgun (WGS) entry which is preliminary data.</text>
</comment>
<keyword evidence="2" id="KW-0449">Lipoprotein</keyword>
<dbReference type="HOGENOM" id="CLU_1446635_0_0_5"/>
<dbReference type="Pfam" id="PF03886">
    <property type="entry name" value="ABC_trans_aux"/>
    <property type="match status" value="1"/>
</dbReference>
<evidence type="ECO:0000313" key="2">
    <source>
        <dbReference type="EMBL" id="EAQ11486.1"/>
    </source>
</evidence>
<organism evidence="2 3">
    <name type="scientific">Maritimibacter alkaliphilus HTCC2654</name>
    <dbReference type="NCBI Taxonomy" id="314271"/>
    <lineage>
        <taxon>Bacteria</taxon>
        <taxon>Pseudomonadati</taxon>
        <taxon>Pseudomonadota</taxon>
        <taxon>Alphaproteobacteria</taxon>
        <taxon>Rhodobacterales</taxon>
        <taxon>Roseobacteraceae</taxon>
        <taxon>Maritimibacter</taxon>
    </lineage>
</organism>
<dbReference type="Proteomes" id="UP000002931">
    <property type="component" value="Unassembled WGS sequence"/>
</dbReference>
<name>A3VJY0_9RHOB</name>
<dbReference type="STRING" id="314271.RB2654_01955"/>
<dbReference type="EMBL" id="AAMT01000015">
    <property type="protein sequence ID" value="EAQ11486.1"/>
    <property type="molecule type" value="Genomic_DNA"/>
</dbReference>
<dbReference type="PROSITE" id="PS51257">
    <property type="entry name" value="PROKAR_LIPOPROTEIN"/>
    <property type="match status" value="1"/>
</dbReference>
<reference evidence="2 3" key="1">
    <citation type="journal article" date="2010" name="J. Bacteriol.">
        <title>Genome sequences of Pelagibaca bermudensis HTCC2601T and Maritimibacter alkaliphilus HTCC2654T, the type strains of two marine Roseobacter genera.</title>
        <authorList>
            <person name="Thrash J.C."/>
            <person name="Cho J.C."/>
            <person name="Ferriera S."/>
            <person name="Johnson J."/>
            <person name="Vergin K.L."/>
            <person name="Giovannoni S.J."/>
        </authorList>
    </citation>
    <scope>NUCLEOTIDE SEQUENCE [LARGE SCALE GENOMIC DNA]</scope>
    <source>
        <strain evidence="2 3">HTCC2654</strain>
    </source>
</reference>
<evidence type="ECO:0000313" key="3">
    <source>
        <dbReference type="Proteomes" id="UP000002931"/>
    </source>
</evidence>
<dbReference type="eggNOG" id="COG3009">
    <property type="taxonomic scope" value="Bacteria"/>
</dbReference>
<feature type="domain" description="ABC-type transport auxiliary lipoprotein component" evidence="1">
    <location>
        <begin position="22"/>
        <end position="180"/>
    </location>
</feature>
<gene>
    <name evidence="2" type="ORF">RB2654_01955</name>
</gene>
<dbReference type="RefSeq" id="WP_008328185.1">
    <property type="nucleotide sequence ID" value="NZ_CH902578.1"/>
</dbReference>